<protein>
    <submittedName>
        <fullName evidence="1">Uncharacterized protein</fullName>
    </submittedName>
</protein>
<name>A0ABU0K671_9BACL</name>
<comment type="caution">
    <text evidence="1">The sequence shown here is derived from an EMBL/GenBank/DDBJ whole genome shotgun (WGS) entry which is preliminary data.</text>
</comment>
<evidence type="ECO:0000313" key="2">
    <source>
        <dbReference type="Proteomes" id="UP001226720"/>
    </source>
</evidence>
<sequence length="30" mass="3211">MNTAFVFEWNGEAIEDLPTAAGSRKAEVGV</sequence>
<evidence type="ECO:0000313" key="1">
    <source>
        <dbReference type="EMBL" id="MDQ0484862.1"/>
    </source>
</evidence>
<reference evidence="1" key="1">
    <citation type="submission" date="2023-07" db="EMBL/GenBank/DDBJ databases">
        <title>Genomic Encyclopedia of Type Strains, Phase IV (KMG-IV): sequencing the most valuable type-strain genomes for metagenomic binning, comparative biology and taxonomic classification.</title>
        <authorList>
            <person name="Goeker M."/>
        </authorList>
    </citation>
    <scope>NUCLEOTIDE SEQUENCE [LARGE SCALE GENOMIC DNA]</scope>
    <source>
        <strain evidence="1">JSM 076093</strain>
    </source>
</reference>
<dbReference type="Proteomes" id="UP001226720">
    <property type="component" value="Unassembled WGS sequence"/>
</dbReference>
<proteinExistence type="predicted"/>
<dbReference type="EMBL" id="JAUSWM010000011">
    <property type="protein sequence ID" value="MDQ0484862.1"/>
    <property type="molecule type" value="Genomic_DNA"/>
</dbReference>
<gene>
    <name evidence="1" type="ORF">QO000_003865</name>
</gene>
<keyword evidence="2" id="KW-1185">Reference proteome</keyword>
<organism evidence="1 2">
    <name type="scientific">Guptibacillus hwajinpoensis</name>
    <dbReference type="NCBI Taxonomy" id="208199"/>
    <lineage>
        <taxon>Bacteria</taxon>
        <taxon>Bacillati</taxon>
        <taxon>Bacillota</taxon>
        <taxon>Bacilli</taxon>
        <taxon>Bacillales</taxon>
        <taxon>Guptibacillaceae</taxon>
        <taxon>Guptibacillus</taxon>
    </lineage>
</organism>
<accession>A0ABU0K671</accession>